<feature type="compositionally biased region" description="Polar residues" evidence="1">
    <location>
        <begin position="167"/>
        <end position="194"/>
    </location>
</feature>
<name>A0A8H8U6K5_9HELO</name>
<comment type="caution">
    <text evidence="4">The sequence shown here is derived from an EMBL/GenBank/DDBJ whole genome shotgun (WGS) entry which is preliminary data.</text>
</comment>
<keyword evidence="2" id="KW-1133">Transmembrane helix</keyword>
<dbReference type="InterPro" id="IPR056019">
    <property type="entry name" value="DUF7598"/>
</dbReference>
<dbReference type="AlphaFoldDB" id="A0A8H8U6K5"/>
<dbReference type="Proteomes" id="UP000462212">
    <property type="component" value="Unassembled WGS sequence"/>
</dbReference>
<feature type="transmembrane region" description="Helical" evidence="2">
    <location>
        <begin position="51"/>
        <end position="71"/>
    </location>
</feature>
<gene>
    <name evidence="4" type="ORF">LSUB1_G006663</name>
</gene>
<keyword evidence="2" id="KW-0812">Transmembrane</keyword>
<keyword evidence="5" id="KW-1185">Reference proteome</keyword>
<feature type="region of interest" description="Disordered" evidence="1">
    <location>
        <begin position="166"/>
        <end position="210"/>
    </location>
</feature>
<feature type="domain" description="DUF7598" evidence="3">
    <location>
        <begin position="16"/>
        <end position="150"/>
    </location>
</feature>
<feature type="region of interest" description="Disordered" evidence="1">
    <location>
        <begin position="226"/>
        <end position="249"/>
    </location>
</feature>
<reference evidence="4 5" key="1">
    <citation type="submission" date="2018-05" db="EMBL/GenBank/DDBJ databases">
        <title>Genome sequencing and assembly of the regulated plant pathogen Lachnellula willkommii and related sister species for the development of diagnostic species identification markers.</title>
        <authorList>
            <person name="Giroux E."/>
            <person name="Bilodeau G."/>
        </authorList>
    </citation>
    <scope>NUCLEOTIDE SEQUENCE [LARGE SCALE GENOMIC DNA]</scope>
    <source>
        <strain evidence="4 5">CBS 197.66</strain>
    </source>
</reference>
<dbReference type="EMBL" id="QGMJ01001062">
    <property type="protein sequence ID" value="TVY32362.1"/>
    <property type="molecule type" value="Genomic_DNA"/>
</dbReference>
<accession>A0A8H8U6K5</accession>
<keyword evidence="2" id="KW-0472">Membrane</keyword>
<evidence type="ECO:0000256" key="2">
    <source>
        <dbReference type="SAM" id="Phobius"/>
    </source>
</evidence>
<feature type="transmembrane region" description="Helical" evidence="2">
    <location>
        <begin position="21"/>
        <end position="45"/>
    </location>
</feature>
<organism evidence="4 5">
    <name type="scientific">Lachnellula subtilissima</name>
    <dbReference type="NCBI Taxonomy" id="602034"/>
    <lineage>
        <taxon>Eukaryota</taxon>
        <taxon>Fungi</taxon>
        <taxon>Dikarya</taxon>
        <taxon>Ascomycota</taxon>
        <taxon>Pezizomycotina</taxon>
        <taxon>Leotiomycetes</taxon>
        <taxon>Helotiales</taxon>
        <taxon>Lachnaceae</taxon>
        <taxon>Lachnellula</taxon>
    </lineage>
</organism>
<evidence type="ECO:0000256" key="1">
    <source>
        <dbReference type="SAM" id="MobiDB-lite"/>
    </source>
</evidence>
<dbReference type="OrthoDB" id="5327148at2759"/>
<sequence>MKMFSPNTGNKMAGGGYITLNIIRVLNIISLLLVAVASWVMLVMTVKTSNFFFFDGVSHLITSVVALFLIVSELNVWTNYFAKNWPNLGPDSGFVCLGVAMVVLGFNILGNLNKGATSVENLGLPLWRVVIASGILSSLIGFFNIIATYIFSSSKLNITGRQVRGNGATTFPKNAKDNFSMSSGSTRKSESTTLPRYQPPPSPPQEERRKSRFGFHLPIRMSMIGKPQHDTQGSEQFSKWDDRSSPVVPEVQRPPTALHPMHAAGPAYPPSSRYSVKAFMGVYIVLSLKIPAPYEALVSYFKGGVFGVNGMKAWRFVHIVK</sequence>
<evidence type="ECO:0000313" key="4">
    <source>
        <dbReference type="EMBL" id="TVY32362.1"/>
    </source>
</evidence>
<evidence type="ECO:0000259" key="3">
    <source>
        <dbReference type="Pfam" id="PF24535"/>
    </source>
</evidence>
<feature type="transmembrane region" description="Helical" evidence="2">
    <location>
        <begin position="92"/>
        <end position="109"/>
    </location>
</feature>
<feature type="transmembrane region" description="Helical" evidence="2">
    <location>
        <begin position="129"/>
        <end position="151"/>
    </location>
</feature>
<dbReference type="Pfam" id="PF24535">
    <property type="entry name" value="DUF7598"/>
    <property type="match status" value="1"/>
</dbReference>
<protein>
    <recommendedName>
        <fullName evidence="3">DUF7598 domain-containing protein</fullName>
    </recommendedName>
</protein>
<evidence type="ECO:0000313" key="5">
    <source>
        <dbReference type="Proteomes" id="UP000462212"/>
    </source>
</evidence>
<proteinExistence type="predicted"/>